<keyword evidence="1" id="KW-1133">Transmembrane helix</keyword>
<protein>
    <submittedName>
        <fullName evidence="2">DUF6350 family protein</fullName>
    </submittedName>
</protein>
<feature type="transmembrane region" description="Helical" evidence="1">
    <location>
        <begin position="196"/>
        <end position="221"/>
    </location>
</feature>
<dbReference type="RefSeq" id="WP_345689883.1">
    <property type="nucleotide sequence ID" value="NZ_BAABIT010000001.1"/>
</dbReference>
<sequence>MTETTTDRPVVYGGSAAAAMAASLVRGVIAGGLGLGVLAVLVIVAWTTSPYPDSGPGAALRTAASLWLLAHGAELVRADALAGSSAPVGVVPLLLAALPVWLAHRTVRDAVEPTDGRPRPSPFGAVCAVTAGYLVVAACAAVYAARGPLRADLESVAVHVPLLVVAAAASGAWRGVGCPPGVLPARLRGRVRPAAAARAAAWAVLALVAGGTLLAAAALAWHAGAARTSLLGLSADWSGRAAVVLLALALVPNAAVWGAAYGLGAGFALGTGATVTPLAVTGRPAVPDFPLLAAVPGEAPGGWLAWSVAAAPVVAGLLMGWRLARGAREEAWGVRETALTALLAAVVCGCALAALAAAAGGPLGAGRLAEFGPVWWRTGAAAVAWTATLGVPLSLALRAWWLRAAPPGDDGQHPPLT</sequence>
<feature type="transmembrane region" description="Helical" evidence="1">
    <location>
        <begin position="379"/>
        <end position="397"/>
    </location>
</feature>
<dbReference type="EMBL" id="JBHSJD010000024">
    <property type="protein sequence ID" value="MFC5026283.1"/>
    <property type="molecule type" value="Genomic_DNA"/>
</dbReference>
<gene>
    <name evidence="2" type="ORF">ACFPM3_29540</name>
</gene>
<evidence type="ECO:0000313" key="3">
    <source>
        <dbReference type="Proteomes" id="UP001595829"/>
    </source>
</evidence>
<feature type="transmembrane region" description="Helical" evidence="1">
    <location>
        <begin position="123"/>
        <end position="144"/>
    </location>
</feature>
<feature type="transmembrane region" description="Helical" evidence="1">
    <location>
        <begin position="242"/>
        <end position="263"/>
    </location>
</feature>
<feature type="transmembrane region" description="Helical" evidence="1">
    <location>
        <begin position="83"/>
        <end position="103"/>
    </location>
</feature>
<keyword evidence="1" id="KW-0812">Transmembrane</keyword>
<feature type="transmembrane region" description="Helical" evidence="1">
    <location>
        <begin position="156"/>
        <end position="176"/>
    </location>
</feature>
<organism evidence="2 3">
    <name type="scientific">Streptomyces coeruleoprunus</name>
    <dbReference type="NCBI Taxonomy" id="285563"/>
    <lineage>
        <taxon>Bacteria</taxon>
        <taxon>Bacillati</taxon>
        <taxon>Actinomycetota</taxon>
        <taxon>Actinomycetes</taxon>
        <taxon>Kitasatosporales</taxon>
        <taxon>Streptomycetaceae</taxon>
        <taxon>Streptomyces</taxon>
    </lineage>
</organism>
<proteinExistence type="predicted"/>
<reference evidence="3" key="1">
    <citation type="journal article" date="2019" name="Int. J. Syst. Evol. Microbiol.">
        <title>The Global Catalogue of Microorganisms (GCM) 10K type strain sequencing project: providing services to taxonomists for standard genome sequencing and annotation.</title>
        <authorList>
            <consortium name="The Broad Institute Genomics Platform"/>
            <consortium name="The Broad Institute Genome Sequencing Center for Infectious Disease"/>
            <person name="Wu L."/>
            <person name="Ma J."/>
        </authorList>
    </citation>
    <scope>NUCLEOTIDE SEQUENCE [LARGE SCALE GENOMIC DNA]</scope>
    <source>
        <strain evidence="3">CGMCC 4.1648</strain>
    </source>
</reference>
<evidence type="ECO:0000313" key="2">
    <source>
        <dbReference type="EMBL" id="MFC5026283.1"/>
    </source>
</evidence>
<dbReference type="InterPro" id="IPR045931">
    <property type="entry name" value="DUF6350"/>
</dbReference>
<feature type="transmembrane region" description="Helical" evidence="1">
    <location>
        <begin position="24"/>
        <end position="46"/>
    </location>
</feature>
<keyword evidence="1" id="KW-0472">Membrane</keyword>
<feature type="transmembrane region" description="Helical" evidence="1">
    <location>
        <begin position="336"/>
        <end position="359"/>
    </location>
</feature>
<evidence type="ECO:0000256" key="1">
    <source>
        <dbReference type="SAM" id="Phobius"/>
    </source>
</evidence>
<keyword evidence="3" id="KW-1185">Reference proteome</keyword>
<accession>A0ABV9XP58</accession>
<name>A0ABV9XP58_9ACTN</name>
<dbReference type="Pfam" id="PF19877">
    <property type="entry name" value="DUF6350"/>
    <property type="match status" value="1"/>
</dbReference>
<feature type="transmembrane region" description="Helical" evidence="1">
    <location>
        <begin position="303"/>
        <end position="324"/>
    </location>
</feature>
<dbReference type="Proteomes" id="UP001595829">
    <property type="component" value="Unassembled WGS sequence"/>
</dbReference>
<comment type="caution">
    <text evidence="2">The sequence shown here is derived from an EMBL/GenBank/DDBJ whole genome shotgun (WGS) entry which is preliminary data.</text>
</comment>